<evidence type="ECO:0000313" key="3">
    <source>
        <dbReference type="EMBL" id="KAK0467960.1"/>
    </source>
</evidence>
<name>A0AA39NLV9_ARMTA</name>
<feature type="transmembrane region" description="Helical" evidence="1">
    <location>
        <begin position="117"/>
        <end position="138"/>
    </location>
</feature>
<dbReference type="Proteomes" id="UP001175211">
    <property type="component" value="Unassembled WGS sequence"/>
</dbReference>
<dbReference type="AlphaFoldDB" id="A0AA39NLV9"/>
<feature type="transmembrane region" description="Helical" evidence="1">
    <location>
        <begin position="35"/>
        <end position="56"/>
    </location>
</feature>
<sequence>DDDSSLLSLGLALVTLSPILLMVSYASLAVQTREYVIIVMWAWAGQFACEAFSWLMKQAVKEHRSSALQLQALSGVGNGYGFPSSHSQYMGYFATFLICHLYFQHQFGTTGYTFLDFAWRLVVYSAIVILYFTCSNLRRYALGYHNAHQILWGFDIGVLFAIILFVVSQILPQRQPSTIFGKFEMFLLVNPVSTWLQIRDGWDVWTDGGREHEWLQ</sequence>
<keyword evidence="1" id="KW-0812">Transmembrane</keyword>
<organism evidence="3 4">
    <name type="scientific">Armillaria tabescens</name>
    <name type="common">Ringless honey mushroom</name>
    <name type="synonym">Agaricus tabescens</name>
    <dbReference type="NCBI Taxonomy" id="1929756"/>
    <lineage>
        <taxon>Eukaryota</taxon>
        <taxon>Fungi</taxon>
        <taxon>Dikarya</taxon>
        <taxon>Basidiomycota</taxon>
        <taxon>Agaricomycotina</taxon>
        <taxon>Agaricomycetes</taxon>
        <taxon>Agaricomycetidae</taxon>
        <taxon>Agaricales</taxon>
        <taxon>Marasmiineae</taxon>
        <taxon>Physalacriaceae</taxon>
        <taxon>Desarmillaria</taxon>
    </lineage>
</organism>
<proteinExistence type="predicted"/>
<accession>A0AA39NLV9</accession>
<dbReference type="GeneID" id="85350499"/>
<gene>
    <name evidence="3" type="ORF">EV420DRAFT_1259352</name>
</gene>
<dbReference type="EMBL" id="JAUEPS010000002">
    <property type="protein sequence ID" value="KAK0467960.1"/>
    <property type="molecule type" value="Genomic_DNA"/>
</dbReference>
<dbReference type="Gene3D" id="1.20.144.10">
    <property type="entry name" value="Phosphatidic acid phosphatase type 2/haloperoxidase"/>
    <property type="match status" value="1"/>
</dbReference>
<dbReference type="SUPFAM" id="SSF48317">
    <property type="entry name" value="Acid phosphatase/Vanadium-dependent haloperoxidase"/>
    <property type="match status" value="1"/>
</dbReference>
<dbReference type="InterPro" id="IPR036938">
    <property type="entry name" value="PAP2/HPO_sf"/>
</dbReference>
<evidence type="ECO:0000313" key="4">
    <source>
        <dbReference type="Proteomes" id="UP001175211"/>
    </source>
</evidence>
<dbReference type="InterPro" id="IPR000326">
    <property type="entry name" value="PAP2/HPO"/>
</dbReference>
<feature type="transmembrane region" description="Helical" evidence="1">
    <location>
        <begin position="89"/>
        <end position="105"/>
    </location>
</feature>
<dbReference type="RefSeq" id="XP_060338235.1">
    <property type="nucleotide sequence ID" value="XM_060466951.1"/>
</dbReference>
<evidence type="ECO:0000256" key="1">
    <source>
        <dbReference type="SAM" id="Phobius"/>
    </source>
</evidence>
<protein>
    <recommendedName>
        <fullName evidence="2">Phosphatidic acid phosphatase type 2/haloperoxidase domain-containing protein</fullName>
    </recommendedName>
</protein>
<comment type="caution">
    <text evidence="3">The sequence shown here is derived from an EMBL/GenBank/DDBJ whole genome shotgun (WGS) entry which is preliminary data.</text>
</comment>
<feature type="transmembrane region" description="Helical" evidence="1">
    <location>
        <begin position="150"/>
        <end position="171"/>
    </location>
</feature>
<dbReference type="Pfam" id="PF01569">
    <property type="entry name" value="PAP2"/>
    <property type="match status" value="1"/>
</dbReference>
<keyword evidence="4" id="KW-1185">Reference proteome</keyword>
<feature type="non-terminal residue" evidence="3">
    <location>
        <position position="216"/>
    </location>
</feature>
<keyword evidence="1" id="KW-0472">Membrane</keyword>
<keyword evidence="1" id="KW-1133">Transmembrane helix</keyword>
<feature type="domain" description="Phosphatidic acid phosphatase type 2/haloperoxidase" evidence="2">
    <location>
        <begin position="69"/>
        <end position="168"/>
    </location>
</feature>
<feature type="transmembrane region" description="Helical" evidence="1">
    <location>
        <begin position="6"/>
        <end position="28"/>
    </location>
</feature>
<reference evidence="3" key="1">
    <citation type="submission" date="2023-06" db="EMBL/GenBank/DDBJ databases">
        <authorList>
            <consortium name="Lawrence Berkeley National Laboratory"/>
            <person name="Ahrendt S."/>
            <person name="Sahu N."/>
            <person name="Indic B."/>
            <person name="Wong-Bajracharya J."/>
            <person name="Merenyi Z."/>
            <person name="Ke H.-M."/>
            <person name="Monk M."/>
            <person name="Kocsube S."/>
            <person name="Drula E."/>
            <person name="Lipzen A."/>
            <person name="Balint B."/>
            <person name="Henrissat B."/>
            <person name="Andreopoulos B."/>
            <person name="Martin F.M."/>
            <person name="Harder C.B."/>
            <person name="Rigling D."/>
            <person name="Ford K.L."/>
            <person name="Foster G.D."/>
            <person name="Pangilinan J."/>
            <person name="Papanicolaou A."/>
            <person name="Barry K."/>
            <person name="LaButti K."/>
            <person name="Viragh M."/>
            <person name="Koriabine M."/>
            <person name="Yan M."/>
            <person name="Riley R."/>
            <person name="Champramary S."/>
            <person name="Plett K.L."/>
            <person name="Tsai I.J."/>
            <person name="Slot J."/>
            <person name="Sipos G."/>
            <person name="Plett J."/>
            <person name="Nagy L.G."/>
            <person name="Grigoriev I.V."/>
        </authorList>
    </citation>
    <scope>NUCLEOTIDE SEQUENCE</scope>
    <source>
        <strain evidence="3">CCBAS 213</strain>
    </source>
</reference>
<evidence type="ECO:0000259" key="2">
    <source>
        <dbReference type="Pfam" id="PF01569"/>
    </source>
</evidence>